<evidence type="ECO:0000313" key="3">
    <source>
        <dbReference type="EMBL" id="RUL86111.1"/>
    </source>
</evidence>
<feature type="compositionally biased region" description="Acidic residues" evidence="1">
    <location>
        <begin position="192"/>
        <end position="202"/>
    </location>
</feature>
<feature type="compositionally biased region" description="Pro residues" evidence="1">
    <location>
        <begin position="212"/>
        <end position="235"/>
    </location>
</feature>
<accession>A0A432MH56</accession>
<dbReference type="RefSeq" id="WP_126726658.1">
    <property type="nucleotide sequence ID" value="NZ_RYZH01000034.1"/>
</dbReference>
<dbReference type="OrthoDB" id="291778at2"/>
<sequence>MFTVAPIWRAAALMLPMAASAGCDWLPVRRRVDPSLYPVPSRPDSAYLRGDPPGLTTERGPESGTTLAQHDGHRSPPPGTPPPLIPVAPEEAIGTPPPTPLLDAALVRAEAVRSAALDEAPESGPDSEPEPPPDPISPGSLPLAQAVETGDTDAVPDEKPVEPDPPVLPLSTPPPPPEPAPSLPLDLPPVEPEPDTDPDVEEAGPRPDPRPIELPPLEPTPPLDAGPDGSDPPPPEPERLGAEPSPSPLRPSEHWRAGLQTLLALTEEQSRREGGSAELWASRNRVLHWLSDAENEPNPASLWQTVMELLSEPGPGADPAAILPAPTEAAAPEEGATLDLRVSKVAFCREVLGFGQIDPIDASDCRAGQDVILYCELEGVRYRSDGEGHRSQLFTTLEIIPRAEASATWREARTVDDHCDRPRRDYFVGYWLSLPDSLPVGRYVLRVSQRDLTSGDETVSELPFTIVERGG</sequence>
<feature type="compositionally biased region" description="Acidic residues" evidence="1">
    <location>
        <begin position="119"/>
        <end position="131"/>
    </location>
</feature>
<gene>
    <name evidence="3" type="ORF">TsocGM_16985</name>
</gene>
<organism evidence="3 4">
    <name type="scientific">Tautonia sociabilis</name>
    <dbReference type="NCBI Taxonomy" id="2080755"/>
    <lineage>
        <taxon>Bacteria</taxon>
        <taxon>Pseudomonadati</taxon>
        <taxon>Planctomycetota</taxon>
        <taxon>Planctomycetia</taxon>
        <taxon>Isosphaerales</taxon>
        <taxon>Isosphaeraceae</taxon>
        <taxon>Tautonia</taxon>
    </lineage>
</organism>
<feature type="region of interest" description="Disordered" evidence="1">
    <location>
        <begin position="36"/>
        <end position="101"/>
    </location>
</feature>
<feature type="chain" id="PRO_5019172949" evidence="2">
    <location>
        <begin position="22"/>
        <end position="471"/>
    </location>
</feature>
<dbReference type="EMBL" id="RYZH01000034">
    <property type="protein sequence ID" value="RUL86111.1"/>
    <property type="molecule type" value="Genomic_DNA"/>
</dbReference>
<name>A0A432MH56_9BACT</name>
<reference evidence="3 4" key="2">
    <citation type="submission" date="2019-01" db="EMBL/GenBank/DDBJ databases">
        <title>Tautonia sociabilis, a novel thermotolerant planctomycete of Isosphaeraceae family, isolated from a 4000 m deep subterranean habitat.</title>
        <authorList>
            <person name="Kovaleva O.L."/>
            <person name="Elcheninov A.G."/>
            <person name="Van Heerden E."/>
            <person name="Toshchakov S.V."/>
            <person name="Novikov A."/>
            <person name="Bonch-Osmolovskaya E.A."/>
            <person name="Kublanov I.V."/>
        </authorList>
    </citation>
    <scope>NUCLEOTIDE SEQUENCE [LARGE SCALE GENOMIC DNA]</scope>
    <source>
        <strain evidence="3 4">GM2012</strain>
    </source>
</reference>
<keyword evidence="4" id="KW-1185">Reference proteome</keyword>
<dbReference type="Proteomes" id="UP000280296">
    <property type="component" value="Unassembled WGS sequence"/>
</dbReference>
<feature type="compositionally biased region" description="Pro residues" evidence="1">
    <location>
        <begin position="163"/>
        <end position="191"/>
    </location>
</feature>
<comment type="caution">
    <text evidence="3">The sequence shown here is derived from an EMBL/GenBank/DDBJ whole genome shotgun (WGS) entry which is preliminary data.</text>
</comment>
<feature type="signal peptide" evidence="2">
    <location>
        <begin position="1"/>
        <end position="21"/>
    </location>
</feature>
<proteinExistence type="predicted"/>
<evidence type="ECO:0000256" key="2">
    <source>
        <dbReference type="SAM" id="SignalP"/>
    </source>
</evidence>
<keyword evidence="2" id="KW-0732">Signal</keyword>
<feature type="region of interest" description="Disordered" evidence="1">
    <location>
        <begin position="115"/>
        <end position="253"/>
    </location>
</feature>
<reference evidence="3 4" key="1">
    <citation type="submission" date="2018-12" db="EMBL/GenBank/DDBJ databases">
        <authorList>
            <person name="Toschakov S.V."/>
        </authorList>
    </citation>
    <scope>NUCLEOTIDE SEQUENCE [LARGE SCALE GENOMIC DNA]</scope>
    <source>
        <strain evidence="3 4">GM2012</strain>
    </source>
</reference>
<dbReference type="AlphaFoldDB" id="A0A432MH56"/>
<evidence type="ECO:0000313" key="4">
    <source>
        <dbReference type="Proteomes" id="UP000280296"/>
    </source>
</evidence>
<protein>
    <submittedName>
        <fullName evidence="3">Uncharacterized protein</fullName>
    </submittedName>
</protein>
<evidence type="ECO:0000256" key="1">
    <source>
        <dbReference type="SAM" id="MobiDB-lite"/>
    </source>
</evidence>
<feature type="compositionally biased region" description="Pro residues" evidence="1">
    <location>
        <begin position="75"/>
        <end position="86"/>
    </location>
</feature>